<keyword evidence="2" id="KW-1133">Transmembrane helix</keyword>
<dbReference type="SUPFAM" id="SSF52540">
    <property type="entry name" value="P-loop containing nucleoside triphosphate hydrolases"/>
    <property type="match status" value="1"/>
</dbReference>
<feature type="transmembrane region" description="Helical" evidence="2">
    <location>
        <begin position="132"/>
        <end position="153"/>
    </location>
</feature>
<dbReference type="InterPro" id="IPR003439">
    <property type="entry name" value="ABC_transporter-like_ATP-bd"/>
</dbReference>
<dbReference type="Gene3D" id="3.40.50.300">
    <property type="entry name" value="P-loop containing nucleotide triphosphate hydrolases"/>
    <property type="match status" value="1"/>
</dbReference>
<feature type="domain" description="ABC transporter" evidence="3">
    <location>
        <begin position="6"/>
        <end position="57"/>
    </location>
</feature>
<evidence type="ECO:0000256" key="1">
    <source>
        <dbReference type="ARBA" id="ARBA00022448"/>
    </source>
</evidence>
<proteinExistence type="predicted"/>
<keyword evidence="4" id="KW-0067">ATP-binding</keyword>
<organism evidence="4 5">
    <name type="scientific">Raoultella terrigena</name>
    <name type="common">Klebsiella terrigena</name>
    <dbReference type="NCBI Taxonomy" id="577"/>
    <lineage>
        <taxon>Bacteria</taxon>
        <taxon>Pseudomonadati</taxon>
        <taxon>Pseudomonadota</taxon>
        <taxon>Gammaproteobacteria</taxon>
        <taxon>Enterobacterales</taxon>
        <taxon>Enterobacteriaceae</taxon>
        <taxon>Klebsiella/Raoultella group</taxon>
        <taxon>Raoultella</taxon>
    </lineage>
</organism>
<keyword evidence="1" id="KW-0813">Transport</keyword>
<dbReference type="EC" id="3.6.3.19" evidence="4"/>
<dbReference type="GO" id="GO:0005524">
    <property type="term" value="F:ATP binding"/>
    <property type="evidence" value="ECO:0007669"/>
    <property type="project" value="UniProtKB-KW"/>
</dbReference>
<protein>
    <submittedName>
        <fullName evidence="4">Maltose/maltodextrin import ATP-binding protein MalK</fullName>
        <ecNumber evidence="4">3.6.3.19</ecNumber>
    </submittedName>
</protein>
<sequence length="173" mass="18862">MPRGERQTRVNAALARVGLTGFAERKPSGLSGGQQQRVALARAIVAEPRVLLFDEPLSNLDSELRESLCIEMSRLLRQLGITAVYVTHDRREAELLADRIVAFIGGQRCCRPHCYFILRGTRMKSVMTFKKGAALAMMLSATMISSAHALTVYTAGPGTLAKGLASGYERKPA</sequence>
<dbReference type="AlphaFoldDB" id="A0A3P8M3L9"/>
<dbReference type="KEGG" id="rtg:NCTC13098_03833"/>
<dbReference type="Proteomes" id="UP000274346">
    <property type="component" value="Chromosome"/>
</dbReference>
<keyword evidence="2" id="KW-0812">Transmembrane</keyword>
<evidence type="ECO:0000256" key="2">
    <source>
        <dbReference type="SAM" id="Phobius"/>
    </source>
</evidence>
<dbReference type="PANTHER" id="PTHR42781">
    <property type="entry name" value="SPERMIDINE/PUTRESCINE IMPORT ATP-BINDING PROTEIN POTA"/>
    <property type="match status" value="1"/>
</dbReference>
<keyword evidence="4" id="KW-0547">Nucleotide-binding</keyword>
<dbReference type="InterPro" id="IPR050093">
    <property type="entry name" value="ABC_SmlMolc_Importer"/>
</dbReference>
<dbReference type="InterPro" id="IPR027417">
    <property type="entry name" value="P-loop_NTPase"/>
</dbReference>
<dbReference type="PANTHER" id="PTHR42781:SF4">
    <property type="entry name" value="SPERMIDINE_PUTRESCINE IMPORT ATP-BINDING PROTEIN POTA"/>
    <property type="match status" value="1"/>
</dbReference>
<keyword evidence="2" id="KW-0472">Membrane</keyword>
<accession>A0A3P8M3L9</accession>
<reference evidence="4 5" key="1">
    <citation type="submission" date="2018-12" db="EMBL/GenBank/DDBJ databases">
        <authorList>
            <consortium name="Pathogen Informatics"/>
        </authorList>
    </citation>
    <scope>NUCLEOTIDE SEQUENCE [LARGE SCALE GENOMIC DNA]</scope>
    <source>
        <strain evidence="4 5">NCTC13098</strain>
    </source>
</reference>
<evidence type="ECO:0000259" key="3">
    <source>
        <dbReference type="Pfam" id="PF00005"/>
    </source>
</evidence>
<keyword evidence="4" id="KW-0378">Hydrolase</keyword>
<name>A0A3P8M3L9_RAOTE</name>
<dbReference type="Pfam" id="PF00005">
    <property type="entry name" value="ABC_tran"/>
    <property type="match status" value="1"/>
</dbReference>
<dbReference type="EMBL" id="LR131271">
    <property type="protein sequence ID" value="VDR27463.1"/>
    <property type="molecule type" value="Genomic_DNA"/>
</dbReference>
<evidence type="ECO:0000313" key="5">
    <source>
        <dbReference type="Proteomes" id="UP000274346"/>
    </source>
</evidence>
<gene>
    <name evidence="4" type="primary">malK_1</name>
    <name evidence="4" type="ORF">NCTC13098_03833</name>
</gene>
<dbReference type="GO" id="GO:0016887">
    <property type="term" value="F:ATP hydrolysis activity"/>
    <property type="evidence" value="ECO:0007669"/>
    <property type="project" value="InterPro"/>
</dbReference>
<evidence type="ECO:0000313" key="4">
    <source>
        <dbReference type="EMBL" id="VDR27463.1"/>
    </source>
</evidence>